<accession>A0ABY9YTP9</accession>
<protein>
    <submittedName>
        <fullName evidence="1">Type II toxin-antitoxin system PrlF family antitoxin</fullName>
    </submittedName>
</protein>
<dbReference type="Pfam" id="PF15937">
    <property type="entry name" value="PrlF_antitoxin"/>
    <property type="match status" value="1"/>
</dbReference>
<organism evidence="1 2">
    <name type="scientific">Stenotrophomonas oahuensis</name>
    <dbReference type="NCBI Taxonomy" id="3003271"/>
    <lineage>
        <taxon>Bacteria</taxon>
        <taxon>Pseudomonadati</taxon>
        <taxon>Pseudomonadota</taxon>
        <taxon>Gammaproteobacteria</taxon>
        <taxon>Lysobacterales</taxon>
        <taxon>Lysobacteraceae</taxon>
        <taxon>Stenotrophomonas</taxon>
    </lineage>
</organism>
<dbReference type="EMBL" id="CP115541">
    <property type="protein sequence ID" value="WNH53810.1"/>
    <property type="molecule type" value="Genomic_DNA"/>
</dbReference>
<dbReference type="InterPro" id="IPR031848">
    <property type="entry name" value="PrlF_antitoxin"/>
</dbReference>
<proteinExistence type="predicted"/>
<keyword evidence="2" id="KW-1185">Reference proteome</keyword>
<reference evidence="1 2" key="1">
    <citation type="submission" date="2022-12" db="EMBL/GenBank/DDBJ databases">
        <title>Two new species, Stenotrophomonas aracearum and Stenotrophomonas oahuensis, isolated from Anthurium (Araceae family) in Hawaii.</title>
        <authorList>
            <person name="Chunag S.C."/>
            <person name="Dobhal S."/>
            <person name="Alvarez A."/>
            <person name="Arif M."/>
        </authorList>
    </citation>
    <scope>NUCLEOTIDE SEQUENCE [LARGE SCALE GENOMIC DNA]</scope>
    <source>
        <strain evidence="1 2">A5586</strain>
    </source>
</reference>
<name>A0ABY9YTP9_9GAMM</name>
<dbReference type="RefSeq" id="WP_311192940.1">
    <property type="nucleotide sequence ID" value="NZ_CP115541.1"/>
</dbReference>
<gene>
    <name evidence="1" type="ORF">PDM29_05890</name>
</gene>
<evidence type="ECO:0000313" key="1">
    <source>
        <dbReference type="EMBL" id="WNH53810.1"/>
    </source>
</evidence>
<dbReference type="Proteomes" id="UP001302072">
    <property type="component" value="Chromosome"/>
</dbReference>
<sequence length="74" mass="8035">MHRIHEVPANGQVRLTKGEQHDDPALASFLAFLEADMKSGCNVTRADPKRVASLQKLVAGVDIDLDAPLNPDDD</sequence>
<evidence type="ECO:0000313" key="2">
    <source>
        <dbReference type="Proteomes" id="UP001302072"/>
    </source>
</evidence>